<evidence type="ECO:0000256" key="1">
    <source>
        <dbReference type="SAM" id="SignalP"/>
    </source>
</evidence>
<reference evidence="4 5" key="1">
    <citation type="submission" date="2018-08" db="EMBL/GenBank/DDBJ databases">
        <title>Genomic investigation of the strawberry pathogen Phytophthora fragariae indicates pathogenicity is determined by transcriptional variation in three key races.</title>
        <authorList>
            <person name="Adams T.M."/>
            <person name="Armitage A.D."/>
            <person name="Sobczyk M.K."/>
            <person name="Bates H.J."/>
            <person name="Dunwell J.M."/>
            <person name="Nellist C.F."/>
            <person name="Harrison R.J."/>
        </authorList>
    </citation>
    <scope>NUCLEOTIDE SEQUENCE [LARGE SCALE GENOMIC DNA]</scope>
    <source>
        <strain evidence="3 4">A4</strain>
        <strain evidence="2 5">NOV-5</strain>
    </source>
</reference>
<dbReference type="Proteomes" id="UP000437068">
    <property type="component" value="Unassembled WGS sequence"/>
</dbReference>
<proteinExistence type="predicted"/>
<feature type="signal peptide" evidence="1">
    <location>
        <begin position="1"/>
        <end position="21"/>
    </location>
</feature>
<feature type="chain" id="PRO_5036167251" description="Secreted protein" evidence="1">
    <location>
        <begin position="22"/>
        <end position="78"/>
    </location>
</feature>
<dbReference type="AlphaFoldDB" id="A0A6A4CKL2"/>
<accession>A0A6A4CKL2</accession>
<evidence type="ECO:0000313" key="2">
    <source>
        <dbReference type="EMBL" id="KAE9113931.1"/>
    </source>
</evidence>
<keyword evidence="1" id="KW-0732">Signal</keyword>
<evidence type="ECO:0000313" key="5">
    <source>
        <dbReference type="Proteomes" id="UP000440732"/>
    </source>
</evidence>
<organism evidence="3 4">
    <name type="scientific">Phytophthora fragariae</name>
    <dbReference type="NCBI Taxonomy" id="53985"/>
    <lineage>
        <taxon>Eukaryota</taxon>
        <taxon>Sar</taxon>
        <taxon>Stramenopiles</taxon>
        <taxon>Oomycota</taxon>
        <taxon>Peronosporomycetes</taxon>
        <taxon>Peronosporales</taxon>
        <taxon>Peronosporaceae</taxon>
        <taxon>Phytophthora</taxon>
    </lineage>
</organism>
<evidence type="ECO:0000313" key="3">
    <source>
        <dbReference type="EMBL" id="KAE9289972.1"/>
    </source>
</evidence>
<dbReference type="Proteomes" id="UP000440732">
    <property type="component" value="Unassembled WGS sequence"/>
</dbReference>
<sequence>MVCHSKHIFVLPCATLLQTASLPSRSGCIMSDQLKSSTKQHRMGTSKYWNGCMRINFFTEQVRRLRWTHLPKTDTSRW</sequence>
<dbReference type="EMBL" id="QXGE01001647">
    <property type="protein sequence ID" value="KAE9289972.1"/>
    <property type="molecule type" value="Genomic_DNA"/>
</dbReference>
<evidence type="ECO:0000313" key="4">
    <source>
        <dbReference type="Proteomes" id="UP000437068"/>
    </source>
</evidence>
<comment type="caution">
    <text evidence="3">The sequence shown here is derived from an EMBL/GenBank/DDBJ whole genome shotgun (WGS) entry which is preliminary data.</text>
</comment>
<dbReference type="EMBL" id="QXGA01001641">
    <property type="protein sequence ID" value="KAE9113931.1"/>
    <property type="molecule type" value="Genomic_DNA"/>
</dbReference>
<evidence type="ECO:0008006" key="6">
    <source>
        <dbReference type="Google" id="ProtNLM"/>
    </source>
</evidence>
<name>A0A6A4CKL2_9STRA</name>
<gene>
    <name evidence="3" type="ORF">PF001_g19799</name>
    <name evidence="2" type="ORF">PF006_g19629</name>
</gene>
<protein>
    <recommendedName>
        <fullName evidence="6">Secreted protein</fullName>
    </recommendedName>
</protein>